<dbReference type="Pfam" id="PF25962">
    <property type="entry name" value="TIL_OTOGL_Mucin"/>
    <property type="match status" value="1"/>
</dbReference>
<dbReference type="Pfam" id="PF08742">
    <property type="entry name" value="C8"/>
    <property type="match status" value="2"/>
</dbReference>
<sequence>MAATLRRLYPLLQETPGRVCGLCGNFDDNALNDFTTRSQSVVGDVLEFGNSWKFSPSCPDALAPGDPCTANPYRKSWAQKQCSIINSATFSACHAHVRGAPRAPGEGGMEVGPGSPPHSRASGGRAGPCAPGETGPGRCRAARVPGRLLASEASLPQVEPSKYYKACVSDACACNSGGDCECFCTAVAAYAQACHDAGVCVSWRTPDICPLFCDYYNPQGQCEWHYLSCGAPCLKTCRNPSGQCWHDTRGLEGSTGSTTPGTATSVLPTQKPSQGPTSVLTTTQTSTARLPTETSLSTTGTPPTSMLPTQIPKTSTPAPTMATTGASTSQGMTSCQPKCQWTEWFDVDFPTSGVMGGDIETYDNIRAAGGKMCQQPEKIECRAENYPEVSIDQIGQVLSCSLETGLVCRNEDQKGPFTMCFNYNIRVYCCDDVRHCPTTATPGLQSTSLPPSSSTGMGPWTSTSMTTWPQISSSMVLPMTPKPTLTGAPSTVTLVTSHILESTSVINLPPSPVMPTTRATTHTHFLPPTTSKGTTQVTKLPIRPSETTTRPPVTTLSTGQATSSTGVSTRTSLSPPGPEPSTSSLGTSLGPTTTTTTSSVATLSSPKTHTSGTTLVPTPPGTESTACERQCAWTDWMDQSYPMPGANGGDFETYANIRAAGGTICEQPLRLECRAEELPDMPLQDLGQVVECQLEVGLVCRNQDQSGQMCFNYQIRLLCCDKSHCPSTAITTSTPTSVTGLSSTATSERVSMPTTMTGPSSTVTTERTSTPTTTSERVSTPTSVTAPFFTATSRRTSTPNSVTAPSSIGTTERVSIPSPSAFPGSSPMTTKPGLSSISPTVHPLTSPLSTTPGSPPTTPAWSSETSGSLMPSIVPPTSSGPTTPCLCHAFGKFFLPGDIVYNKTDGAGCPFLAICNQDCDLDRFQGTCPTSSPPGTSASVPSTTPVVGCDRTIPPRKVNESWFLEDCTVARCEGDNRIILLGPRPMNSITCVNGHLPVKVQNQSHPCDYPYECKCECPPLVPGVCSGWGGTHYETFDGTSYSFLDNCTYVLVREIQPRYGNLRILLHNRFCEAAAHCPRALSIHYQPMDIVLSTATGAGGQEESLILLNQTRVRQSFSKNGVTVTLTGATGMRVDIPSVGVSITFNGRVFQARLSYSRFNHNTEGQCGERELQDACGGTCTNNRRDECRRPDGTMARTCQDMARSWLVSESSGEGCGVPTGLPTTTSPLLPGTSTPAIQPSCPPEPLCELLLSPVFAGCHSLIPPGPYFNACVSDSCWPGRGRAVLCQSLEAYAELCRSRGVCPDWRNATHGLCDLACPPTKVYKSCGPVQPESCDSRSQSPLSVELAEGCFCPDGHILFNSHRDICVPECPCVGPDGLPKFPGEWWVSNCQDCVCDKGTVSVQCTPVECPAPDQPQECGRAGFMAVSRPLVDKPCCVETLCVCNASTCPQSPPACGLGEKLVRTQVEDDCCPTFSCSPLLCTFNGTFYGVGATFPGVTPCHTCTCLSMDSEDPTVWCEEEACNTTCVQGFEYSTVAGQCCGECVQTTCLTPDGQLVQLNETWVNSLVDNCTEYHCQATDGPPMLTPTPVVCPDVSTCKKIGCCYSCVQTDTCQVHANMTVLRHRGCVTQAAVRVSFCEGSCPEVSRYSMEAQAGQCRCTCCQETRTHQEVVTMQCPDGTAFQHTYTHVDECSCVPACASLPQVLEDSASTFPFLGSTTV</sequence>
<comment type="caution">
    <text evidence="8">Lacks conserved residue(s) required for the propagation of feature annotation.</text>
</comment>
<feature type="compositionally biased region" description="Low complexity" evidence="9">
    <location>
        <begin position="276"/>
        <end position="309"/>
    </location>
</feature>
<dbReference type="SMART" id="SM00216">
    <property type="entry name" value="VWD"/>
    <property type="match status" value="1"/>
</dbReference>
<evidence type="ECO:0000313" key="13">
    <source>
        <dbReference type="EMBL" id="OWK17213.1"/>
    </source>
</evidence>
<dbReference type="Gene3D" id="2.10.25.10">
    <property type="entry name" value="Laminin"/>
    <property type="match status" value="1"/>
</dbReference>
<evidence type="ECO:0000256" key="5">
    <source>
        <dbReference type="ARBA" id="ARBA00023008"/>
    </source>
</evidence>
<dbReference type="EMBL" id="MKHE01000002">
    <property type="protein sequence ID" value="OWK17213.1"/>
    <property type="molecule type" value="Genomic_DNA"/>
</dbReference>
<feature type="compositionally biased region" description="Polar residues" evidence="9">
    <location>
        <begin position="521"/>
        <end position="538"/>
    </location>
</feature>
<feature type="region of interest" description="Disordered" evidence="9">
    <location>
        <begin position="731"/>
        <end position="876"/>
    </location>
</feature>
<dbReference type="InterPro" id="IPR025155">
    <property type="entry name" value="WxxW_domain"/>
</dbReference>
<dbReference type="PROSITE" id="PS51233">
    <property type="entry name" value="VWFD"/>
    <property type="match status" value="2"/>
</dbReference>
<evidence type="ECO:0000259" key="11">
    <source>
        <dbReference type="PROSITE" id="PS50184"/>
    </source>
</evidence>
<feature type="region of interest" description="Disordered" evidence="9">
    <location>
        <begin position="521"/>
        <end position="625"/>
    </location>
</feature>
<feature type="compositionally biased region" description="Polar residues" evidence="9">
    <location>
        <begin position="607"/>
        <end position="625"/>
    </location>
</feature>
<dbReference type="OrthoDB" id="160294at2759"/>
<dbReference type="InterPro" id="IPR058753">
    <property type="entry name" value="TIL_OTOGL_Mucin"/>
</dbReference>
<dbReference type="InterPro" id="IPR036084">
    <property type="entry name" value="Ser_inhib-like_sf"/>
</dbReference>
<feature type="domain" description="VWFD" evidence="12">
    <location>
        <begin position="1023"/>
        <end position="1217"/>
    </location>
</feature>
<evidence type="ECO:0000256" key="1">
    <source>
        <dbReference type="ARBA" id="ARBA00004613"/>
    </source>
</evidence>
<dbReference type="SMART" id="SM00832">
    <property type="entry name" value="C8"/>
    <property type="match status" value="2"/>
</dbReference>
<keyword evidence="4" id="KW-0677">Repeat</keyword>
<feature type="compositionally biased region" description="Low complexity" evidence="9">
    <location>
        <begin position="838"/>
        <end position="852"/>
    </location>
</feature>
<evidence type="ECO:0000256" key="7">
    <source>
        <dbReference type="ARBA" id="ARBA00023180"/>
    </source>
</evidence>
<organism evidence="13 14">
    <name type="scientific">Cervus elaphus hippelaphus</name>
    <name type="common">European red deer</name>
    <dbReference type="NCBI Taxonomy" id="46360"/>
    <lineage>
        <taxon>Eukaryota</taxon>
        <taxon>Metazoa</taxon>
        <taxon>Chordata</taxon>
        <taxon>Craniata</taxon>
        <taxon>Vertebrata</taxon>
        <taxon>Euteleostomi</taxon>
        <taxon>Mammalia</taxon>
        <taxon>Eutheria</taxon>
        <taxon>Laurasiatheria</taxon>
        <taxon>Artiodactyla</taxon>
        <taxon>Ruminantia</taxon>
        <taxon>Pecora</taxon>
        <taxon>Cervidae</taxon>
        <taxon>Cervinae</taxon>
        <taxon>Cervus</taxon>
    </lineage>
</organism>
<keyword evidence="2" id="KW-0964">Secreted</keyword>
<keyword evidence="6 8" id="KW-1015">Disulfide bond</keyword>
<evidence type="ECO:0000256" key="8">
    <source>
        <dbReference type="PROSITE-ProRule" id="PRU00039"/>
    </source>
</evidence>
<dbReference type="PROSITE" id="PS50184">
    <property type="entry name" value="VWFC_2"/>
    <property type="match status" value="2"/>
</dbReference>
<dbReference type="GO" id="GO:0005615">
    <property type="term" value="C:extracellular space"/>
    <property type="evidence" value="ECO:0007669"/>
    <property type="project" value="TreeGrafter"/>
</dbReference>
<accession>A0A212DG45</accession>
<feature type="compositionally biased region" description="Polar residues" evidence="9">
    <location>
        <begin position="266"/>
        <end position="275"/>
    </location>
</feature>
<feature type="compositionally biased region" description="Polar residues" evidence="9">
    <location>
        <begin position="826"/>
        <end position="837"/>
    </location>
</feature>
<keyword evidence="3" id="KW-0732">Signal</keyword>
<feature type="disulfide bond" evidence="8">
    <location>
        <begin position="1642"/>
        <end position="1694"/>
    </location>
</feature>
<dbReference type="CDD" id="cd19941">
    <property type="entry name" value="TIL"/>
    <property type="match status" value="1"/>
</dbReference>
<feature type="domain" description="VWFD" evidence="12">
    <location>
        <begin position="1"/>
        <end position="59"/>
    </location>
</feature>
<evidence type="ECO:0000256" key="4">
    <source>
        <dbReference type="ARBA" id="ARBA00022737"/>
    </source>
</evidence>
<comment type="subcellular location">
    <subcellularLocation>
        <location evidence="1">Secreted</location>
    </subcellularLocation>
</comment>
<evidence type="ECO:0000256" key="2">
    <source>
        <dbReference type="ARBA" id="ARBA00022525"/>
    </source>
</evidence>
<comment type="caution">
    <text evidence="13">The sequence shown here is derived from an EMBL/GenBank/DDBJ whole genome shotgun (WGS) entry which is preliminary data.</text>
</comment>
<dbReference type="InterPro" id="IPR014853">
    <property type="entry name" value="VWF/SSPO/ZAN-like_Cys-rich_dom"/>
</dbReference>
<evidence type="ECO:0000259" key="10">
    <source>
        <dbReference type="PROSITE" id="PS01225"/>
    </source>
</evidence>
<name>A0A212DG45_CEREH</name>
<dbReference type="PROSITE" id="PS01185">
    <property type="entry name" value="CTCK_1"/>
    <property type="match status" value="1"/>
</dbReference>
<reference evidence="13 14" key="1">
    <citation type="journal article" date="2018" name="Mol. Genet. Genomics">
        <title>The red deer Cervus elaphus genome CerEla1.0: sequencing, annotating, genes, and chromosomes.</title>
        <authorList>
            <person name="Bana N.A."/>
            <person name="Nyiri A."/>
            <person name="Nagy J."/>
            <person name="Frank K."/>
            <person name="Nagy T."/>
            <person name="Steger V."/>
            <person name="Schiller M."/>
            <person name="Lakatos P."/>
            <person name="Sugar L."/>
            <person name="Horn P."/>
            <person name="Barta E."/>
            <person name="Orosz L."/>
        </authorList>
    </citation>
    <scope>NUCLEOTIDE SEQUENCE [LARGE SCALE GENOMIC DNA]</scope>
    <source>
        <strain evidence="13">Hungarian</strain>
    </source>
</reference>
<proteinExistence type="predicted"/>
<feature type="domain" description="CTCK" evidence="10">
    <location>
        <begin position="1607"/>
        <end position="1699"/>
    </location>
</feature>
<feature type="compositionally biased region" description="Low complexity" evidence="9">
    <location>
        <begin position="731"/>
        <end position="785"/>
    </location>
</feature>
<evidence type="ECO:0000256" key="3">
    <source>
        <dbReference type="ARBA" id="ARBA00022729"/>
    </source>
</evidence>
<dbReference type="PROSITE" id="PS01225">
    <property type="entry name" value="CTCK_2"/>
    <property type="match status" value="1"/>
</dbReference>
<feature type="domain" description="VWFC" evidence="11">
    <location>
        <begin position="1373"/>
        <end position="1443"/>
    </location>
</feature>
<keyword evidence="14" id="KW-1185">Reference proteome</keyword>
<dbReference type="SUPFAM" id="SSF57603">
    <property type="entry name" value="FnI-like domain"/>
    <property type="match status" value="1"/>
</dbReference>
<feature type="compositionally biased region" description="Polar residues" evidence="9">
    <location>
        <begin position="311"/>
        <end position="329"/>
    </location>
</feature>
<dbReference type="GO" id="GO:0031012">
    <property type="term" value="C:extracellular matrix"/>
    <property type="evidence" value="ECO:0007669"/>
    <property type="project" value="TreeGrafter"/>
</dbReference>
<feature type="compositionally biased region" description="Low complexity" evidence="9">
    <location>
        <begin position="543"/>
        <end position="558"/>
    </location>
</feature>
<dbReference type="Pfam" id="PF00094">
    <property type="entry name" value="VWD"/>
    <property type="match status" value="2"/>
</dbReference>
<dbReference type="InterPro" id="IPR050780">
    <property type="entry name" value="Mucin_vWF_Thrombospondin_sf"/>
</dbReference>
<dbReference type="InterPro" id="IPR001846">
    <property type="entry name" value="VWF_type-D"/>
</dbReference>
<keyword evidence="7" id="KW-0325">Glycoprotein</keyword>
<dbReference type="InterPro" id="IPR001007">
    <property type="entry name" value="VWF_dom"/>
</dbReference>
<feature type="compositionally biased region" description="Polar residues" evidence="9">
    <location>
        <begin position="559"/>
        <end position="570"/>
    </location>
</feature>
<evidence type="ECO:0000256" key="6">
    <source>
        <dbReference type="ARBA" id="ARBA00023157"/>
    </source>
</evidence>
<evidence type="ECO:0000313" key="14">
    <source>
        <dbReference type="Proteomes" id="UP000242450"/>
    </source>
</evidence>
<feature type="compositionally biased region" description="Polar residues" evidence="9">
    <location>
        <begin position="864"/>
        <end position="876"/>
    </location>
</feature>
<evidence type="ECO:0000256" key="9">
    <source>
        <dbReference type="SAM" id="MobiDB-lite"/>
    </source>
</evidence>
<feature type="domain" description="VWFC" evidence="11">
    <location>
        <begin position="1480"/>
        <end position="1545"/>
    </location>
</feature>
<feature type="region of interest" description="Disordered" evidence="9">
    <location>
        <begin position="252"/>
        <end position="329"/>
    </location>
</feature>
<protein>
    <recommendedName>
        <fullName evidence="15">MUC5B</fullName>
    </recommendedName>
</protein>
<evidence type="ECO:0000259" key="12">
    <source>
        <dbReference type="PROSITE" id="PS51233"/>
    </source>
</evidence>
<dbReference type="SMART" id="SM00041">
    <property type="entry name" value="CT"/>
    <property type="match status" value="1"/>
</dbReference>
<feature type="compositionally biased region" description="Low complexity" evidence="9">
    <location>
        <begin position="580"/>
        <end position="606"/>
    </location>
</feature>
<dbReference type="PROSITE" id="PS01208">
    <property type="entry name" value="VWFC_1"/>
    <property type="match status" value="1"/>
</dbReference>
<dbReference type="Proteomes" id="UP000242450">
    <property type="component" value="Chromosome 2"/>
</dbReference>
<feature type="disulfide bond" evidence="8">
    <location>
        <begin position="1627"/>
        <end position="1676"/>
    </location>
</feature>
<dbReference type="SUPFAM" id="SSF57567">
    <property type="entry name" value="Serine protease inhibitors"/>
    <property type="match status" value="1"/>
</dbReference>
<keyword evidence="5" id="KW-0186">Copper</keyword>
<dbReference type="Pfam" id="PF13330">
    <property type="entry name" value="Mucin2_WxxW"/>
    <property type="match status" value="2"/>
</dbReference>
<dbReference type="SMART" id="SM00214">
    <property type="entry name" value="VWC"/>
    <property type="match status" value="3"/>
</dbReference>
<evidence type="ECO:0008006" key="15">
    <source>
        <dbReference type="Google" id="ProtNLM"/>
    </source>
</evidence>
<feature type="compositionally biased region" description="Low complexity" evidence="9">
    <location>
        <begin position="254"/>
        <end position="265"/>
    </location>
</feature>
<dbReference type="InterPro" id="IPR006207">
    <property type="entry name" value="Cys_knot_C"/>
</dbReference>
<dbReference type="PANTHER" id="PTHR11339:SF406">
    <property type="entry name" value="MUCIN-5AC-LIKE"/>
    <property type="match status" value="1"/>
</dbReference>
<feature type="region of interest" description="Disordered" evidence="9">
    <location>
        <begin position="102"/>
        <end position="138"/>
    </location>
</feature>
<dbReference type="PANTHER" id="PTHR11339">
    <property type="entry name" value="EXTRACELLULAR MATRIX GLYCOPROTEIN RELATED"/>
    <property type="match status" value="1"/>
</dbReference>
<gene>
    <name evidence="13" type="ORF">Celaphus_00013091</name>
</gene>
<feature type="compositionally biased region" description="Polar residues" evidence="9">
    <location>
        <begin position="790"/>
        <end position="813"/>
    </location>
</feature>
<feature type="disulfide bond" evidence="8">
    <location>
        <begin position="1638"/>
        <end position="1692"/>
    </location>
</feature>